<comment type="catalytic activity">
    <reaction evidence="7">
        <text>L-threonyl-[protein] + ATP = O-phospho-L-threonyl-[protein] + ADP + H(+)</text>
        <dbReference type="Rhea" id="RHEA:46608"/>
        <dbReference type="Rhea" id="RHEA-COMP:11060"/>
        <dbReference type="Rhea" id="RHEA-COMP:11605"/>
        <dbReference type="ChEBI" id="CHEBI:15378"/>
        <dbReference type="ChEBI" id="CHEBI:30013"/>
        <dbReference type="ChEBI" id="CHEBI:30616"/>
        <dbReference type="ChEBI" id="CHEBI:61977"/>
        <dbReference type="ChEBI" id="CHEBI:456216"/>
        <dbReference type="EC" id="2.7.11.1"/>
    </reaction>
</comment>
<evidence type="ECO:0000256" key="10">
    <source>
        <dbReference type="SAM" id="MobiDB-lite"/>
    </source>
</evidence>
<feature type="compositionally biased region" description="Low complexity" evidence="10">
    <location>
        <begin position="55"/>
        <end position="66"/>
    </location>
</feature>
<protein>
    <recommendedName>
        <fullName evidence="1">non-specific serine/threonine protein kinase</fullName>
        <ecNumber evidence="1">2.7.11.1</ecNumber>
    </recommendedName>
</protein>
<evidence type="ECO:0000313" key="14">
    <source>
        <dbReference type="Proteomes" id="UP000242770"/>
    </source>
</evidence>
<reference evidence="12" key="3">
    <citation type="submission" date="2014-06" db="EMBL/GenBank/DDBJ databases">
        <authorList>
            <person name="Ju J."/>
            <person name="Zhang J."/>
        </authorList>
    </citation>
    <scope>NUCLEOTIDE SEQUENCE</scope>
    <source>
        <strain evidence="12">SscI8</strain>
    </source>
</reference>
<keyword evidence="2" id="KW-0723">Serine/threonine-protein kinase</keyword>
<dbReference type="AlphaFoldDB" id="A0A0F7S7F5"/>
<evidence type="ECO:0000256" key="8">
    <source>
        <dbReference type="ARBA" id="ARBA00048679"/>
    </source>
</evidence>
<feature type="compositionally biased region" description="Low complexity" evidence="10">
    <location>
        <begin position="660"/>
        <end position="674"/>
    </location>
</feature>
<feature type="region of interest" description="Disordered" evidence="10">
    <location>
        <begin position="548"/>
        <end position="584"/>
    </location>
</feature>
<dbReference type="PANTHER" id="PTHR24343">
    <property type="entry name" value="SERINE/THREONINE KINASE"/>
    <property type="match status" value="1"/>
</dbReference>
<keyword evidence="5 12" id="KW-0418">Kinase</keyword>
<dbReference type="GO" id="GO:0005524">
    <property type="term" value="F:ATP binding"/>
    <property type="evidence" value="ECO:0007669"/>
    <property type="project" value="UniProtKB-UniRule"/>
</dbReference>
<evidence type="ECO:0000313" key="13">
    <source>
        <dbReference type="EMBL" id="CDW98261.1"/>
    </source>
</evidence>
<feature type="domain" description="Protein kinase" evidence="11">
    <location>
        <begin position="322"/>
        <end position="758"/>
    </location>
</feature>
<feature type="region of interest" description="Disordered" evidence="10">
    <location>
        <begin position="846"/>
        <end position="878"/>
    </location>
</feature>
<dbReference type="FunFam" id="1.10.510.10:FF:000595">
    <property type="entry name" value="Protein kinase, putative (AFU_orthologue AFUA_5G11840)"/>
    <property type="match status" value="1"/>
</dbReference>
<proteinExistence type="predicted"/>
<evidence type="ECO:0000259" key="11">
    <source>
        <dbReference type="PROSITE" id="PS50011"/>
    </source>
</evidence>
<feature type="compositionally biased region" description="Basic and acidic residues" evidence="10">
    <location>
        <begin position="693"/>
        <end position="703"/>
    </location>
</feature>
<reference evidence="13" key="1">
    <citation type="submission" date="2014-06" db="EMBL/GenBank/DDBJ databases">
        <authorList>
            <person name="Berkman J.Paul."/>
        </authorList>
    </citation>
    <scope>NUCLEOTIDE SEQUENCE [LARGE SCALE GENOMIC DNA]</scope>
</reference>
<feature type="binding site" evidence="9">
    <location>
        <position position="351"/>
    </location>
    <ligand>
        <name>ATP</name>
        <dbReference type="ChEBI" id="CHEBI:30616"/>
    </ligand>
</feature>
<feature type="compositionally biased region" description="Low complexity" evidence="10">
    <location>
        <begin position="704"/>
        <end position="713"/>
    </location>
</feature>
<keyword evidence="3" id="KW-0808">Transferase</keyword>
<feature type="compositionally biased region" description="Basic and acidic residues" evidence="10">
    <location>
        <begin position="853"/>
        <end position="868"/>
    </location>
</feature>
<evidence type="ECO:0000256" key="4">
    <source>
        <dbReference type="ARBA" id="ARBA00022741"/>
    </source>
</evidence>
<evidence type="ECO:0000256" key="9">
    <source>
        <dbReference type="PROSITE-ProRule" id="PRU10141"/>
    </source>
</evidence>
<organism evidence="13 14">
    <name type="scientific">Sporisorium scitamineum</name>
    <dbReference type="NCBI Taxonomy" id="49012"/>
    <lineage>
        <taxon>Eukaryota</taxon>
        <taxon>Fungi</taxon>
        <taxon>Dikarya</taxon>
        <taxon>Basidiomycota</taxon>
        <taxon>Ustilaginomycotina</taxon>
        <taxon>Ustilaginomycetes</taxon>
        <taxon>Ustilaginales</taxon>
        <taxon>Ustilaginaceae</taxon>
        <taxon>Sporisorium</taxon>
    </lineage>
</organism>
<evidence type="ECO:0000256" key="6">
    <source>
        <dbReference type="ARBA" id="ARBA00022840"/>
    </source>
</evidence>
<dbReference type="SUPFAM" id="SSF56112">
    <property type="entry name" value="Protein kinase-like (PK-like)"/>
    <property type="match status" value="1"/>
</dbReference>
<feature type="region of interest" description="Disordered" evidence="10">
    <location>
        <begin position="198"/>
        <end position="314"/>
    </location>
</feature>
<feature type="region of interest" description="Disordered" evidence="10">
    <location>
        <begin position="789"/>
        <end position="809"/>
    </location>
</feature>
<feature type="compositionally biased region" description="Polar residues" evidence="10">
    <location>
        <begin position="204"/>
        <end position="214"/>
    </location>
</feature>
<feature type="compositionally biased region" description="Polar residues" evidence="10">
    <location>
        <begin position="67"/>
        <end position="101"/>
    </location>
</feature>
<feature type="compositionally biased region" description="Polar residues" evidence="10">
    <location>
        <begin position="566"/>
        <end position="584"/>
    </location>
</feature>
<dbReference type="OrthoDB" id="6513151at2759"/>
<dbReference type="EMBL" id="LK056662">
    <property type="protein sequence ID" value="CDU23324.1"/>
    <property type="molecule type" value="Genomic_DNA"/>
</dbReference>
<keyword evidence="14" id="KW-1185">Reference proteome</keyword>
<dbReference type="Gene3D" id="1.10.510.10">
    <property type="entry name" value="Transferase(Phosphotransferase) domain 1"/>
    <property type="match status" value="1"/>
</dbReference>
<dbReference type="STRING" id="49012.A0A0F7S7F5"/>
<feature type="compositionally biased region" description="Basic residues" evidence="10">
    <location>
        <begin position="254"/>
        <end position="266"/>
    </location>
</feature>
<dbReference type="PROSITE" id="PS00108">
    <property type="entry name" value="PROTEIN_KINASE_ST"/>
    <property type="match status" value="1"/>
</dbReference>
<evidence type="ECO:0000256" key="5">
    <source>
        <dbReference type="ARBA" id="ARBA00022777"/>
    </source>
</evidence>
<name>A0A0F7S7F5_9BASI</name>
<evidence type="ECO:0000256" key="2">
    <source>
        <dbReference type="ARBA" id="ARBA00022527"/>
    </source>
</evidence>
<dbReference type="SMART" id="SM00220">
    <property type="entry name" value="S_TKc"/>
    <property type="match status" value="1"/>
</dbReference>
<dbReference type="EMBL" id="CCFA01003026">
    <property type="protein sequence ID" value="CDW98261.1"/>
    <property type="molecule type" value="Genomic_DNA"/>
</dbReference>
<feature type="region of interest" description="Disordered" evidence="10">
    <location>
        <begin position="1"/>
        <end position="169"/>
    </location>
</feature>
<dbReference type="InterPro" id="IPR000719">
    <property type="entry name" value="Prot_kinase_dom"/>
</dbReference>
<accession>A0A0F7S7F5</accession>
<dbReference type="PANTHER" id="PTHR24343:SF137">
    <property type="entry name" value="SERINE_THREONINE-PROTEIN KINASE HRK1"/>
    <property type="match status" value="1"/>
</dbReference>
<dbReference type="Pfam" id="PF00069">
    <property type="entry name" value="Pkinase"/>
    <property type="match status" value="1"/>
</dbReference>
<feature type="region of interest" description="Disordered" evidence="10">
    <location>
        <begin position="647"/>
        <end position="713"/>
    </location>
</feature>
<dbReference type="InterPro" id="IPR017441">
    <property type="entry name" value="Protein_kinase_ATP_BS"/>
</dbReference>
<dbReference type="PROSITE" id="PS00107">
    <property type="entry name" value="PROTEIN_KINASE_ATP"/>
    <property type="match status" value="1"/>
</dbReference>
<feature type="compositionally biased region" description="Low complexity" evidence="10">
    <location>
        <begin position="548"/>
        <end position="565"/>
    </location>
</feature>
<sequence length="878" mass="93542">MLSAKPMDPIVQHSAQPDQDRQRADVVRLETQTDKMTLRERSTGPGYLAIRSTKADNAPASNSSSDQPTPVQDKNAFVVSSPSQMASPVSTAGVDASSTIVSGPVDAIDGPSASAARIRSDNLKQMGLSETADHSGVATPIGTGGASAHLPANDVTSSTVSPVTSGQSRSGLNNVISGAMAGTSFQPVQGAGASGLASARGVDASNNDVSTTPPQFVFPKLGSRRNTERGGSSGGRKHNEASSGAASSSDNDGHHKKKRDKEHSGHHNPLTDLRKFLQNHIGHHNGDSRSDSSRSGIATPKRHGKDSPPLGEDHAHLAKKYGKWGKVLGSGAGGTVRLIKRSKDHTVFAVKEFRQRRPGENEKEYIKKVTAEFCIGSTLHHINIIETIDIISDHGHYYEVMEYAPYDLFSVVMSGKMCRQEIYCVFRQICDGVDYLHSMGLAHRDLKLDNCVMTTGNVVKLIDFGTATVFHSPGKSKVVATGVVGSDPYLAPEVLSQQTYDPRLTDVWSCAIIFLCMILRRFPWKLPDMKTDASFRLFVNSHPELCKAPASAPASEPAKSNSNSEGPSKQSSPPASSVMASRVTSSEHISALRKNLGMSTIDPVTSSDDNTAAPQIRSAHEAGYMTPHSIHSNPHSPSLSDTFEANRMLGSEDGNNGVISSPNAVSPVVSSPTSTLADSAAAGEGGNGGGAFDDVRPHAHRSDSVSSASSQTTFTSGAADSIFRLLPRETRSALSRMMAVEPSLRCTLGDLLRGRRFSDTDSPLTRTPVMSRSNSTDMLRSAIDGAHAQAHQHEGSASPRGGAFDGSISRDAHAAGLGSIGLSEFEDDDDKGDEWLKNIRTCAHILKNGKPGEQPDHPHVKVMSEESKRKHSLFHRKD</sequence>
<dbReference type="GO" id="GO:0004674">
    <property type="term" value="F:protein serine/threonine kinase activity"/>
    <property type="evidence" value="ECO:0007669"/>
    <property type="project" value="UniProtKB-KW"/>
</dbReference>
<gene>
    <name evidence="13" type="primary">SSCI51080.1</name>
    <name evidence="12" type="ORF">SPSC_01953</name>
</gene>
<feature type="compositionally biased region" description="Basic residues" evidence="10">
    <location>
        <begin position="869"/>
        <end position="878"/>
    </location>
</feature>
<dbReference type="GO" id="GO:0005829">
    <property type="term" value="C:cytosol"/>
    <property type="evidence" value="ECO:0007669"/>
    <property type="project" value="TreeGrafter"/>
</dbReference>
<dbReference type="Proteomes" id="UP000242770">
    <property type="component" value="Unassembled WGS sequence"/>
</dbReference>
<reference evidence="14" key="2">
    <citation type="submission" date="2014-06" db="EMBL/GenBank/DDBJ databases">
        <authorList>
            <person name="Berkman P.J."/>
        </authorList>
    </citation>
    <scope>NUCLEOTIDE SEQUENCE [LARGE SCALE GENOMIC DNA]</scope>
</reference>
<evidence type="ECO:0000256" key="3">
    <source>
        <dbReference type="ARBA" id="ARBA00022679"/>
    </source>
</evidence>
<feature type="compositionally biased region" description="Low complexity" evidence="10">
    <location>
        <begin position="155"/>
        <end position="165"/>
    </location>
</feature>
<dbReference type="PROSITE" id="PS50011">
    <property type="entry name" value="PROTEIN_KINASE_DOM"/>
    <property type="match status" value="1"/>
</dbReference>
<keyword evidence="6 9" id="KW-0067">ATP-binding</keyword>
<dbReference type="InterPro" id="IPR008271">
    <property type="entry name" value="Ser/Thr_kinase_AS"/>
</dbReference>
<evidence type="ECO:0000313" key="12">
    <source>
        <dbReference type="EMBL" id="CDU23324.1"/>
    </source>
</evidence>
<keyword evidence="4 9" id="KW-0547">Nucleotide-binding</keyword>
<evidence type="ECO:0000256" key="7">
    <source>
        <dbReference type="ARBA" id="ARBA00047899"/>
    </source>
</evidence>
<evidence type="ECO:0000256" key="1">
    <source>
        <dbReference type="ARBA" id="ARBA00012513"/>
    </source>
</evidence>
<feature type="compositionally biased region" description="Basic and acidic residues" evidence="10">
    <location>
        <begin position="18"/>
        <end position="42"/>
    </location>
</feature>
<comment type="catalytic activity">
    <reaction evidence="8">
        <text>L-seryl-[protein] + ATP = O-phospho-L-seryl-[protein] + ADP + H(+)</text>
        <dbReference type="Rhea" id="RHEA:17989"/>
        <dbReference type="Rhea" id="RHEA-COMP:9863"/>
        <dbReference type="Rhea" id="RHEA-COMP:11604"/>
        <dbReference type="ChEBI" id="CHEBI:15378"/>
        <dbReference type="ChEBI" id="CHEBI:29999"/>
        <dbReference type="ChEBI" id="CHEBI:30616"/>
        <dbReference type="ChEBI" id="CHEBI:83421"/>
        <dbReference type="ChEBI" id="CHEBI:456216"/>
        <dbReference type="EC" id="2.7.11.1"/>
    </reaction>
</comment>
<dbReference type="InterPro" id="IPR011009">
    <property type="entry name" value="Kinase-like_dom_sf"/>
</dbReference>
<dbReference type="EC" id="2.7.11.1" evidence="1"/>